<proteinExistence type="predicted"/>
<dbReference type="Proteomes" id="UP000198584">
    <property type="component" value="Unassembled WGS sequence"/>
</dbReference>
<organism evidence="1 2">
    <name type="scientific">Thalassobacillus cyri</name>
    <dbReference type="NCBI Taxonomy" id="571932"/>
    <lineage>
        <taxon>Bacteria</taxon>
        <taxon>Bacillati</taxon>
        <taxon>Bacillota</taxon>
        <taxon>Bacilli</taxon>
        <taxon>Bacillales</taxon>
        <taxon>Bacillaceae</taxon>
        <taxon>Thalassobacillus</taxon>
    </lineage>
</organism>
<dbReference type="AlphaFoldDB" id="A0A1H4FUL7"/>
<sequence length="45" mass="5626">MTIPFFIFTIRIEKRKKVKGTKDPKYHRTPEEELFDRKMMYLSKF</sequence>
<protein>
    <submittedName>
        <fullName evidence="1">Uncharacterized protein</fullName>
    </submittedName>
</protein>
<keyword evidence="2" id="KW-1185">Reference proteome</keyword>
<dbReference type="RefSeq" id="WP_176791576.1">
    <property type="nucleotide sequence ID" value="NZ_FNQR01000012.1"/>
</dbReference>
<name>A0A1H4FUL7_9BACI</name>
<reference evidence="1 2" key="1">
    <citation type="submission" date="2016-10" db="EMBL/GenBank/DDBJ databases">
        <authorList>
            <person name="de Groot N.N."/>
        </authorList>
    </citation>
    <scope>NUCLEOTIDE SEQUENCE [LARGE SCALE GENOMIC DNA]</scope>
    <source>
        <strain evidence="1 2">CCM7597</strain>
    </source>
</reference>
<accession>A0A1H4FUL7</accession>
<gene>
    <name evidence="1" type="ORF">SAMN05421743_112122</name>
</gene>
<evidence type="ECO:0000313" key="2">
    <source>
        <dbReference type="Proteomes" id="UP000198584"/>
    </source>
</evidence>
<dbReference type="EMBL" id="FNQR01000012">
    <property type="protein sequence ID" value="SEB00530.1"/>
    <property type="molecule type" value="Genomic_DNA"/>
</dbReference>
<evidence type="ECO:0000313" key="1">
    <source>
        <dbReference type="EMBL" id="SEB00530.1"/>
    </source>
</evidence>